<evidence type="ECO:0000313" key="3">
    <source>
        <dbReference type="EMBL" id="CAK9308583.1"/>
    </source>
</evidence>
<evidence type="ECO:0000256" key="1">
    <source>
        <dbReference type="ARBA" id="ARBA00008306"/>
    </source>
</evidence>
<evidence type="ECO:0000313" key="4">
    <source>
        <dbReference type="Proteomes" id="UP001642487"/>
    </source>
</evidence>
<gene>
    <name evidence="3" type="ORF">CITCOLO1_LOCUS94</name>
</gene>
<keyword evidence="4" id="KW-1185">Reference proteome</keyword>
<dbReference type="PANTHER" id="PTHR16255:SF16">
    <property type="entry name" value="PROTEIN RETARDED ROOT GROWTH, MITOCHONDRIAL"/>
    <property type="match status" value="1"/>
</dbReference>
<dbReference type="Pfam" id="PF02582">
    <property type="entry name" value="DUF155"/>
    <property type="match status" value="1"/>
</dbReference>
<dbReference type="Proteomes" id="UP001642487">
    <property type="component" value="Chromosome 1"/>
</dbReference>
<dbReference type="InterPro" id="IPR003734">
    <property type="entry name" value="DUF155"/>
</dbReference>
<reference evidence="3 4" key="1">
    <citation type="submission" date="2024-03" db="EMBL/GenBank/DDBJ databases">
        <authorList>
            <person name="Gkanogiannis A."/>
            <person name="Becerra Lopez-Lavalle L."/>
        </authorList>
    </citation>
    <scope>NUCLEOTIDE SEQUENCE [LARGE SCALE GENOMIC DNA]</scope>
</reference>
<dbReference type="PANTHER" id="PTHR16255">
    <property type="entry name" value="REQUIRED FOR MEIOTIC NUCLEAR DIVISION PROTEIN 1 HOMOLOG"/>
    <property type="match status" value="1"/>
</dbReference>
<protein>
    <recommendedName>
        <fullName evidence="2">DUF155 domain-containing protein</fullName>
    </recommendedName>
</protein>
<sequence>MGWRRAASVLLSRISFASKSPIPIPFANSRPPRFLYSSNPVFRFQCLRPFSPVASTISFTANQFESEFDHSYDFEAEEADEIGKIPIKAYFLCTSINLKNMQSENLSNVVPPTSRSSNYIALRYTDFPPETSDVRVKGENTSCYRYMVVFQYGSAVLFNIEDHEVESYLDLVRRHASGLLPEIKKDDYAVKEKPYLVEDMQGGPDYIVLKSLDTDGVRIIGSVLGQSIALDYFVSQVDSLVEEFADINRKMEKTGTFTMDKKKLLQLVGKANSNLADVILKVGLFERSEIAWRDAKYAQIYEYLREEYEVTQRFGNLDFKLKFVEHNIHFLQEVLQNRKSDLLEWCIIGLLSIENIISLYEIVKDSTPVQL</sequence>
<feature type="domain" description="DUF155" evidence="2">
    <location>
        <begin position="147"/>
        <end position="317"/>
    </location>
</feature>
<name>A0ABP0XK89_9ROSI</name>
<dbReference type="EMBL" id="OZ021735">
    <property type="protein sequence ID" value="CAK9308583.1"/>
    <property type="molecule type" value="Genomic_DNA"/>
</dbReference>
<accession>A0ABP0XK89</accession>
<evidence type="ECO:0000259" key="2">
    <source>
        <dbReference type="Pfam" id="PF02582"/>
    </source>
</evidence>
<organism evidence="3 4">
    <name type="scientific">Citrullus colocynthis</name>
    <name type="common">colocynth</name>
    <dbReference type="NCBI Taxonomy" id="252529"/>
    <lineage>
        <taxon>Eukaryota</taxon>
        <taxon>Viridiplantae</taxon>
        <taxon>Streptophyta</taxon>
        <taxon>Embryophyta</taxon>
        <taxon>Tracheophyta</taxon>
        <taxon>Spermatophyta</taxon>
        <taxon>Magnoliopsida</taxon>
        <taxon>eudicotyledons</taxon>
        <taxon>Gunneridae</taxon>
        <taxon>Pentapetalae</taxon>
        <taxon>rosids</taxon>
        <taxon>fabids</taxon>
        <taxon>Cucurbitales</taxon>
        <taxon>Cucurbitaceae</taxon>
        <taxon>Benincaseae</taxon>
        <taxon>Citrullus</taxon>
    </lineage>
</organism>
<comment type="similarity">
    <text evidence="1">Belongs to the RMD1/sif2 family.</text>
</comment>
<dbReference type="InterPro" id="IPR051624">
    <property type="entry name" value="RMD1/Sad1-interacting"/>
</dbReference>
<proteinExistence type="inferred from homology"/>